<dbReference type="EMBL" id="SPDV01000010">
    <property type="protein sequence ID" value="TFI59024.1"/>
    <property type="molecule type" value="Genomic_DNA"/>
</dbReference>
<dbReference type="RefSeq" id="WP_135085177.1">
    <property type="nucleotide sequence ID" value="NZ_SPDV01000010.1"/>
</dbReference>
<organism evidence="2 3">
    <name type="scientific">Sphingomonas parva</name>
    <dbReference type="NCBI Taxonomy" id="2555898"/>
    <lineage>
        <taxon>Bacteria</taxon>
        <taxon>Pseudomonadati</taxon>
        <taxon>Pseudomonadota</taxon>
        <taxon>Alphaproteobacteria</taxon>
        <taxon>Sphingomonadales</taxon>
        <taxon>Sphingomonadaceae</taxon>
        <taxon>Sphingomonas</taxon>
    </lineage>
</organism>
<dbReference type="AlphaFoldDB" id="A0A4Y8ZSY2"/>
<dbReference type="Gene3D" id="2.40.10.220">
    <property type="entry name" value="predicted glycosyltransferase like domains"/>
    <property type="match status" value="1"/>
</dbReference>
<keyword evidence="3" id="KW-1185">Reference proteome</keyword>
<sequence length="142" mass="15797">MASGIAGDRTREAERLRVNAEARLRPNDWSSVEMTMLDLSTNGFRASCEARVQPGSAVSLDIPGLGSVDAQVEWQRGRNFGARFFVPIDLSLCSWTLHERSHALAELLVERAQAKQAGRDHAEQQLRRRILNALPMQKDDAA</sequence>
<feature type="domain" description="PilZ" evidence="1">
    <location>
        <begin position="10"/>
        <end position="90"/>
    </location>
</feature>
<accession>A0A4Y8ZSY2</accession>
<dbReference type="Proteomes" id="UP000298213">
    <property type="component" value="Unassembled WGS sequence"/>
</dbReference>
<dbReference type="InterPro" id="IPR009875">
    <property type="entry name" value="PilZ_domain"/>
</dbReference>
<comment type="caution">
    <text evidence="2">The sequence shown here is derived from an EMBL/GenBank/DDBJ whole genome shotgun (WGS) entry which is preliminary data.</text>
</comment>
<name>A0A4Y8ZSY2_9SPHN</name>
<evidence type="ECO:0000313" key="2">
    <source>
        <dbReference type="EMBL" id="TFI59024.1"/>
    </source>
</evidence>
<proteinExistence type="predicted"/>
<reference evidence="2 3" key="1">
    <citation type="submission" date="2019-03" db="EMBL/GenBank/DDBJ databases">
        <title>Genome sequence of Sphingomonas sp. 17J27-24.</title>
        <authorList>
            <person name="Kim M."/>
            <person name="Maeng S."/>
            <person name="Sathiyaraj S."/>
        </authorList>
    </citation>
    <scope>NUCLEOTIDE SEQUENCE [LARGE SCALE GENOMIC DNA]</scope>
    <source>
        <strain evidence="2 3">17J27-24</strain>
    </source>
</reference>
<evidence type="ECO:0000313" key="3">
    <source>
        <dbReference type="Proteomes" id="UP000298213"/>
    </source>
</evidence>
<protein>
    <recommendedName>
        <fullName evidence="1">PilZ domain-containing protein</fullName>
    </recommendedName>
</protein>
<evidence type="ECO:0000259" key="1">
    <source>
        <dbReference type="Pfam" id="PF07238"/>
    </source>
</evidence>
<dbReference type="Pfam" id="PF07238">
    <property type="entry name" value="PilZ"/>
    <property type="match status" value="1"/>
</dbReference>
<dbReference type="GO" id="GO:0035438">
    <property type="term" value="F:cyclic-di-GMP binding"/>
    <property type="evidence" value="ECO:0007669"/>
    <property type="project" value="InterPro"/>
</dbReference>
<dbReference type="OrthoDB" id="9795572at2"/>
<dbReference type="SUPFAM" id="SSF141371">
    <property type="entry name" value="PilZ domain-like"/>
    <property type="match status" value="1"/>
</dbReference>
<gene>
    <name evidence="2" type="ORF">E2493_07180</name>
</gene>